<sequence length="56" mass="6330">MTNKLIASKEALENFQFATINGRVEFEDIERISRIAYYYSKAVKAGINLALRGTTC</sequence>
<reference evidence="1 2" key="1">
    <citation type="journal article" date="2022" name="Microbiol. Resour. Announc.">
        <title>Complete Genome Sequence of the Hyperthermophilic and Acidophilic Archaeon Saccharolobus caldissimus Strain HS-3T.</title>
        <authorList>
            <person name="Sakai H.D."/>
            <person name="Kurosawa N."/>
        </authorList>
    </citation>
    <scope>NUCLEOTIDE SEQUENCE [LARGE SCALE GENOMIC DNA]</scope>
    <source>
        <strain evidence="1 2">JCM32116</strain>
    </source>
</reference>
<dbReference type="Proteomes" id="UP001319921">
    <property type="component" value="Chromosome"/>
</dbReference>
<name>A0AAQ4CQL4_9CREN</name>
<dbReference type="AlphaFoldDB" id="A0AAQ4CQL4"/>
<accession>A0AAQ4CQL4</accession>
<dbReference type="KEGG" id="scas:SACC_11120"/>
<dbReference type="EMBL" id="AP025226">
    <property type="protein sequence ID" value="BDB98095.1"/>
    <property type="molecule type" value="Genomic_DNA"/>
</dbReference>
<evidence type="ECO:0000313" key="2">
    <source>
        <dbReference type="Proteomes" id="UP001319921"/>
    </source>
</evidence>
<evidence type="ECO:0000313" key="1">
    <source>
        <dbReference type="EMBL" id="BDB98095.1"/>
    </source>
</evidence>
<proteinExistence type="predicted"/>
<protein>
    <submittedName>
        <fullName evidence="1">Uncharacterized protein</fullName>
    </submittedName>
</protein>
<organism evidence="1 2">
    <name type="scientific">Saccharolobus caldissimus</name>
    <dbReference type="NCBI Taxonomy" id="1702097"/>
    <lineage>
        <taxon>Archaea</taxon>
        <taxon>Thermoproteota</taxon>
        <taxon>Thermoprotei</taxon>
        <taxon>Sulfolobales</taxon>
        <taxon>Sulfolobaceae</taxon>
        <taxon>Saccharolobus</taxon>
    </lineage>
</organism>
<keyword evidence="2" id="KW-1185">Reference proteome</keyword>
<gene>
    <name evidence="1" type="ORF">SACC_11120</name>
</gene>